<dbReference type="Ensembl" id="ENSCINT00000036642.1">
    <property type="protein sequence ID" value="ENSCINP00000030687.1"/>
    <property type="gene ID" value="ENSCING00000024069.1"/>
</dbReference>
<dbReference type="GeneTree" id="ENSGT00940000154610"/>
<keyword evidence="3" id="KW-1185">Reference proteome</keyword>
<dbReference type="InParanoid" id="H2XM05"/>
<reference evidence="2" key="3">
    <citation type="submission" date="2025-09" db="UniProtKB">
        <authorList>
            <consortium name="Ensembl"/>
        </authorList>
    </citation>
    <scope>IDENTIFICATION</scope>
</reference>
<dbReference type="PROSITE" id="PS50238">
    <property type="entry name" value="RHOGAP"/>
    <property type="match status" value="1"/>
</dbReference>
<dbReference type="OMA" id="QTEDDMM"/>
<proteinExistence type="predicted"/>
<reference evidence="3" key="1">
    <citation type="journal article" date="2002" name="Science">
        <title>The draft genome of Ciona intestinalis: insights into chordate and vertebrate origins.</title>
        <authorList>
            <person name="Dehal P."/>
            <person name="Satou Y."/>
            <person name="Campbell R.K."/>
            <person name="Chapman J."/>
            <person name="Degnan B."/>
            <person name="De Tomaso A."/>
            <person name="Davidson B."/>
            <person name="Di Gregorio A."/>
            <person name="Gelpke M."/>
            <person name="Goodstein D.M."/>
            <person name="Harafuji N."/>
            <person name="Hastings K.E."/>
            <person name="Ho I."/>
            <person name="Hotta K."/>
            <person name="Huang W."/>
            <person name="Kawashima T."/>
            <person name="Lemaire P."/>
            <person name="Martinez D."/>
            <person name="Meinertzhagen I.A."/>
            <person name="Necula S."/>
            <person name="Nonaka M."/>
            <person name="Putnam N."/>
            <person name="Rash S."/>
            <person name="Saiga H."/>
            <person name="Satake M."/>
            <person name="Terry A."/>
            <person name="Yamada L."/>
            <person name="Wang H.G."/>
            <person name="Awazu S."/>
            <person name="Azumi K."/>
            <person name="Boore J."/>
            <person name="Branno M."/>
            <person name="Chin-Bow S."/>
            <person name="DeSantis R."/>
            <person name="Doyle S."/>
            <person name="Francino P."/>
            <person name="Keys D.N."/>
            <person name="Haga S."/>
            <person name="Hayashi H."/>
            <person name="Hino K."/>
            <person name="Imai K.S."/>
            <person name="Inaba K."/>
            <person name="Kano S."/>
            <person name="Kobayashi K."/>
            <person name="Kobayashi M."/>
            <person name="Lee B.I."/>
            <person name="Makabe K.W."/>
            <person name="Manohar C."/>
            <person name="Matassi G."/>
            <person name="Medina M."/>
            <person name="Mochizuki Y."/>
            <person name="Mount S."/>
            <person name="Morishita T."/>
            <person name="Miura S."/>
            <person name="Nakayama A."/>
            <person name="Nishizaka S."/>
            <person name="Nomoto H."/>
            <person name="Ohta F."/>
            <person name="Oishi K."/>
            <person name="Rigoutsos I."/>
            <person name="Sano M."/>
            <person name="Sasaki A."/>
            <person name="Sasakura Y."/>
            <person name="Shoguchi E."/>
            <person name="Shin-i T."/>
            <person name="Spagnuolo A."/>
            <person name="Stainier D."/>
            <person name="Suzuki M.M."/>
            <person name="Tassy O."/>
            <person name="Takatori N."/>
            <person name="Tokuoka M."/>
            <person name="Yagi K."/>
            <person name="Yoshizaki F."/>
            <person name="Wada S."/>
            <person name="Zhang C."/>
            <person name="Hyatt P.D."/>
            <person name="Larimer F."/>
            <person name="Detter C."/>
            <person name="Doggett N."/>
            <person name="Glavina T."/>
            <person name="Hawkins T."/>
            <person name="Richardson P."/>
            <person name="Lucas S."/>
            <person name="Kohara Y."/>
            <person name="Levine M."/>
            <person name="Satoh N."/>
            <person name="Rokhsar D.S."/>
        </authorList>
    </citation>
    <scope>NUCLEOTIDE SEQUENCE [LARGE SCALE GENOMIC DNA]</scope>
</reference>
<sequence>MLRIVKELREKFKGKNVPKLTDVSDIHALCSLVKDFLRVTLKEPIVTFSLRPRFIKAAKQTEDDMMYDVLRELDSANRDTLMFLVLHFQR</sequence>
<evidence type="ECO:0000313" key="3">
    <source>
        <dbReference type="Proteomes" id="UP000008144"/>
    </source>
</evidence>
<feature type="domain" description="Rho-GAP" evidence="1">
    <location>
        <begin position="1"/>
        <end position="90"/>
    </location>
</feature>
<dbReference type="Pfam" id="PF00620">
    <property type="entry name" value="RhoGAP"/>
    <property type="match status" value="1"/>
</dbReference>
<dbReference type="STRING" id="7719.ENSCINP00000030687"/>
<evidence type="ECO:0000313" key="2">
    <source>
        <dbReference type="Ensembl" id="ENSCINP00000030687.1"/>
    </source>
</evidence>
<dbReference type="GO" id="GO:0007165">
    <property type="term" value="P:signal transduction"/>
    <property type="evidence" value="ECO:0007669"/>
    <property type="project" value="InterPro"/>
</dbReference>
<accession>H2XM05</accession>
<evidence type="ECO:0000259" key="1">
    <source>
        <dbReference type="PROSITE" id="PS50238"/>
    </source>
</evidence>
<dbReference type="PANTHER" id="PTHR46199:SF3">
    <property type="entry name" value="RAC GTPASE-ACTIVATING PROTEIN 1"/>
    <property type="match status" value="1"/>
</dbReference>
<organism evidence="2 3">
    <name type="scientific">Ciona intestinalis</name>
    <name type="common">Transparent sea squirt</name>
    <name type="synonym">Ascidia intestinalis</name>
    <dbReference type="NCBI Taxonomy" id="7719"/>
    <lineage>
        <taxon>Eukaryota</taxon>
        <taxon>Metazoa</taxon>
        <taxon>Chordata</taxon>
        <taxon>Tunicata</taxon>
        <taxon>Ascidiacea</taxon>
        <taxon>Phlebobranchia</taxon>
        <taxon>Cionidae</taxon>
        <taxon>Ciona</taxon>
    </lineage>
</organism>
<dbReference type="Gene3D" id="1.10.555.10">
    <property type="entry name" value="Rho GTPase activation protein"/>
    <property type="match status" value="1"/>
</dbReference>
<dbReference type="SUPFAM" id="SSF48350">
    <property type="entry name" value="GTPase activation domain, GAP"/>
    <property type="match status" value="1"/>
</dbReference>
<dbReference type="Proteomes" id="UP000008144">
    <property type="component" value="Unassembled WGS sequence"/>
</dbReference>
<reference evidence="2" key="2">
    <citation type="submission" date="2025-08" db="UniProtKB">
        <authorList>
            <consortium name="Ensembl"/>
        </authorList>
    </citation>
    <scope>IDENTIFICATION</scope>
</reference>
<dbReference type="PANTHER" id="PTHR46199">
    <property type="entry name" value="RAC GTPASE-ACTIVATING PROTEIN 1"/>
    <property type="match status" value="1"/>
</dbReference>
<name>H2XM05_CIOIN</name>
<dbReference type="AlphaFoldDB" id="H2XM05"/>
<protein>
    <recommendedName>
        <fullName evidence="1">Rho-GAP domain-containing protein</fullName>
    </recommendedName>
</protein>
<dbReference type="InterPro" id="IPR008936">
    <property type="entry name" value="Rho_GTPase_activation_prot"/>
</dbReference>
<dbReference type="InterPro" id="IPR000198">
    <property type="entry name" value="RhoGAP_dom"/>
</dbReference>
<dbReference type="HOGENOM" id="CLU_2446258_0_0_1"/>